<comment type="caution">
    <text evidence="1">The sequence shown here is derived from an EMBL/GenBank/DDBJ whole genome shotgun (WGS) entry which is preliminary data.</text>
</comment>
<proteinExistence type="predicted"/>
<organism evidence="1 2">
    <name type="scientific">Choristoneura fumiferana</name>
    <name type="common">Spruce budworm moth</name>
    <name type="synonym">Archips fumiferana</name>
    <dbReference type="NCBI Taxonomy" id="7141"/>
    <lineage>
        <taxon>Eukaryota</taxon>
        <taxon>Metazoa</taxon>
        <taxon>Ecdysozoa</taxon>
        <taxon>Arthropoda</taxon>
        <taxon>Hexapoda</taxon>
        <taxon>Insecta</taxon>
        <taxon>Pterygota</taxon>
        <taxon>Neoptera</taxon>
        <taxon>Endopterygota</taxon>
        <taxon>Lepidoptera</taxon>
        <taxon>Glossata</taxon>
        <taxon>Ditrysia</taxon>
        <taxon>Tortricoidea</taxon>
        <taxon>Tortricidae</taxon>
        <taxon>Tortricinae</taxon>
        <taxon>Choristoneura</taxon>
    </lineage>
</organism>
<gene>
    <name evidence="1" type="ORF">MSG28_011573</name>
</gene>
<reference evidence="1 2" key="1">
    <citation type="journal article" date="2022" name="Genome Biol. Evol.">
        <title>The Spruce Budworm Genome: Reconstructing the Evolutionary History of Antifreeze Proteins.</title>
        <authorList>
            <person name="Beliveau C."/>
            <person name="Gagne P."/>
            <person name="Picq S."/>
            <person name="Vernygora O."/>
            <person name="Keeling C.I."/>
            <person name="Pinkney K."/>
            <person name="Doucet D."/>
            <person name="Wen F."/>
            <person name="Johnston J.S."/>
            <person name="Maaroufi H."/>
            <person name="Boyle B."/>
            <person name="Laroche J."/>
            <person name="Dewar K."/>
            <person name="Juretic N."/>
            <person name="Blackburn G."/>
            <person name="Nisole A."/>
            <person name="Brunet B."/>
            <person name="Brandao M."/>
            <person name="Lumley L."/>
            <person name="Duan J."/>
            <person name="Quan G."/>
            <person name="Lucarotti C.J."/>
            <person name="Roe A.D."/>
            <person name="Sperling F.A.H."/>
            <person name="Levesque R.C."/>
            <person name="Cusson M."/>
        </authorList>
    </citation>
    <scope>NUCLEOTIDE SEQUENCE [LARGE SCALE GENOMIC DNA]</scope>
    <source>
        <strain evidence="1">Glfc:IPQL:Cfum</strain>
    </source>
</reference>
<evidence type="ECO:0000313" key="1">
    <source>
        <dbReference type="EMBL" id="KAI8425794.1"/>
    </source>
</evidence>
<evidence type="ECO:0000313" key="2">
    <source>
        <dbReference type="Proteomes" id="UP001064048"/>
    </source>
</evidence>
<dbReference type="EMBL" id="CM046119">
    <property type="protein sequence ID" value="KAI8425794.1"/>
    <property type="molecule type" value="Genomic_DNA"/>
</dbReference>
<keyword evidence="2" id="KW-1185">Reference proteome</keyword>
<sequence length="187" mass="21017">MPVTVEEFRPAETILAGLPVCHYQIIVLSRNLHPYKHYLDKVRCTRRYSVGECPEPVVPVWTYVAHLQNCTERLGCHSSTISNRFATLAMCMERCRSLKDLYTLLIAETNLTDTGLRSNPSVGRRDEGLLDTDYPAPAYPAHPNHPQPAPADSDYESSDAPAQFHTVPVTQEESYGDAPPEVEFWEG</sequence>
<accession>A0ACC0JNU8</accession>
<name>A0ACC0JNU8_CHOFU</name>
<dbReference type="Proteomes" id="UP001064048">
    <property type="component" value="Chromosome 19"/>
</dbReference>
<protein>
    <submittedName>
        <fullName evidence="1">Uncharacterized protein</fullName>
    </submittedName>
</protein>